<reference evidence="2" key="1">
    <citation type="journal article" date="2021" name="Open Biol.">
        <title>Shared evolutionary footprints suggest mitochondrial oxidative damage underlies multiple complex I losses in fungi.</title>
        <authorList>
            <person name="Schikora-Tamarit M.A."/>
            <person name="Marcet-Houben M."/>
            <person name="Nosek J."/>
            <person name="Gabaldon T."/>
        </authorList>
    </citation>
    <scope>NUCLEOTIDE SEQUENCE</scope>
    <source>
        <strain evidence="2">CBS6075</strain>
    </source>
</reference>
<dbReference type="EMBL" id="JAEUBE010000295">
    <property type="protein sequence ID" value="KAH3665623.1"/>
    <property type="molecule type" value="Genomic_DNA"/>
</dbReference>
<evidence type="ECO:0000256" key="1">
    <source>
        <dbReference type="SAM" id="Phobius"/>
    </source>
</evidence>
<dbReference type="AlphaFoldDB" id="A0A9P8P519"/>
<accession>A0A9P8P519</accession>
<name>A0A9P8P519_9ASCO</name>
<proteinExistence type="predicted"/>
<protein>
    <submittedName>
        <fullName evidence="2">Uncharacterized protein</fullName>
    </submittedName>
</protein>
<gene>
    <name evidence="2" type="ORF">OGAPHI_003811</name>
</gene>
<comment type="caution">
    <text evidence="2">The sequence shown here is derived from an EMBL/GenBank/DDBJ whole genome shotgun (WGS) entry which is preliminary data.</text>
</comment>
<reference evidence="2" key="2">
    <citation type="submission" date="2021-01" db="EMBL/GenBank/DDBJ databases">
        <authorList>
            <person name="Schikora-Tamarit M.A."/>
        </authorList>
    </citation>
    <scope>NUCLEOTIDE SEQUENCE</scope>
    <source>
        <strain evidence="2">CBS6075</strain>
    </source>
</reference>
<evidence type="ECO:0000313" key="2">
    <source>
        <dbReference type="EMBL" id="KAH3665623.1"/>
    </source>
</evidence>
<feature type="transmembrane region" description="Helical" evidence="1">
    <location>
        <begin position="36"/>
        <end position="55"/>
    </location>
</feature>
<dbReference type="RefSeq" id="XP_046060827.1">
    <property type="nucleotide sequence ID" value="XM_046204822.1"/>
</dbReference>
<keyword evidence="1" id="KW-0812">Transmembrane</keyword>
<keyword evidence="3" id="KW-1185">Reference proteome</keyword>
<sequence length="137" mass="14738">MAFTIAALRTPSTGGPAVGMVTSSVVFSGIGMPRQFWALISVAYLVASSMLPSLLSTIRLSRLRHGLILGFWMVCVDGEQIRSGEFCFCVGEFPGSLSSNSSWKSSWCMSMTNWLSLARRNLLSSAPKSISPMSSCS</sequence>
<dbReference type="GeneID" id="70235776"/>
<evidence type="ECO:0000313" key="3">
    <source>
        <dbReference type="Proteomes" id="UP000769157"/>
    </source>
</evidence>
<keyword evidence="1" id="KW-0472">Membrane</keyword>
<dbReference type="Proteomes" id="UP000769157">
    <property type="component" value="Unassembled WGS sequence"/>
</dbReference>
<organism evidence="2 3">
    <name type="scientific">Ogataea philodendri</name>
    <dbReference type="NCBI Taxonomy" id="1378263"/>
    <lineage>
        <taxon>Eukaryota</taxon>
        <taxon>Fungi</taxon>
        <taxon>Dikarya</taxon>
        <taxon>Ascomycota</taxon>
        <taxon>Saccharomycotina</taxon>
        <taxon>Pichiomycetes</taxon>
        <taxon>Pichiales</taxon>
        <taxon>Pichiaceae</taxon>
        <taxon>Ogataea</taxon>
    </lineage>
</organism>
<keyword evidence="1" id="KW-1133">Transmembrane helix</keyword>